<dbReference type="GO" id="GO:0006974">
    <property type="term" value="P:DNA damage response"/>
    <property type="evidence" value="ECO:0007669"/>
    <property type="project" value="TreeGrafter"/>
</dbReference>
<keyword evidence="1" id="KW-0732">Signal</keyword>
<evidence type="ECO:0000313" key="2">
    <source>
        <dbReference type="EMBL" id="EAV43163.1"/>
    </source>
</evidence>
<name>A0NVZ8_ROSAI</name>
<proteinExistence type="predicted"/>
<sequence>MTAPLFAPVSLLRKAVLAAGLSAALVSAAPAFAEDTPAPTGTITMQGRGEVSVAPDMAVITASVLTTGKSTPDVLAENSAAIAKVIEALKANGIEAKDIQTQGFGIFPRYDHSKDSSSQPDIAGYEVRNGVEVKIRDLAKLGSVLTLVVESGANSVDSTRFEVSNADEVLDEARKKAVEAALHKAEIFAAAAGVELGAIADITEDGIEMPRPYMMRAEGMILSKSADVPIEAGEETISASVTIRWTLK</sequence>
<dbReference type="Gene3D" id="3.30.110.170">
    <property type="entry name" value="Protein of unknown function (DUF541), domain 1"/>
    <property type="match status" value="1"/>
</dbReference>
<dbReference type="eggNOG" id="COG2968">
    <property type="taxonomic scope" value="Bacteria"/>
</dbReference>
<feature type="chain" id="PRO_5002628219" description="SIMPL domain-containing protein" evidence="1">
    <location>
        <begin position="34"/>
        <end position="248"/>
    </location>
</feature>
<dbReference type="Proteomes" id="UP000004848">
    <property type="component" value="Unassembled WGS sequence"/>
</dbReference>
<dbReference type="Gene3D" id="3.30.70.2970">
    <property type="entry name" value="Protein of unknown function (DUF541), domain 2"/>
    <property type="match status" value="1"/>
</dbReference>
<dbReference type="PANTHER" id="PTHR34387:SF1">
    <property type="entry name" value="PERIPLASMIC IMMUNOGENIC PROTEIN"/>
    <property type="match status" value="1"/>
</dbReference>
<dbReference type="RefSeq" id="WP_006936133.1">
    <property type="nucleotide sequence ID" value="NZ_AAUW01000011.1"/>
</dbReference>
<dbReference type="Pfam" id="PF04402">
    <property type="entry name" value="SIMPL"/>
    <property type="match status" value="1"/>
</dbReference>
<evidence type="ECO:0000256" key="1">
    <source>
        <dbReference type="SAM" id="SignalP"/>
    </source>
</evidence>
<dbReference type="EMBL" id="AAUW01000011">
    <property type="protein sequence ID" value="EAV43163.1"/>
    <property type="molecule type" value="Genomic_DNA"/>
</dbReference>
<accession>A0NVZ8</accession>
<dbReference type="AlphaFoldDB" id="A0NVZ8"/>
<feature type="signal peptide" evidence="1">
    <location>
        <begin position="1"/>
        <end position="33"/>
    </location>
</feature>
<evidence type="ECO:0000313" key="3">
    <source>
        <dbReference type="Proteomes" id="UP000004848"/>
    </source>
</evidence>
<dbReference type="InterPro" id="IPR007497">
    <property type="entry name" value="SIMPL/DUF541"/>
</dbReference>
<reference evidence="2 3" key="1">
    <citation type="submission" date="2006-05" db="EMBL/GenBank/DDBJ databases">
        <authorList>
            <person name="King G."/>
            <person name="Ferriera S."/>
            <person name="Johnson J."/>
            <person name="Kravitz S."/>
            <person name="Beeson K."/>
            <person name="Sutton G."/>
            <person name="Rogers Y.-H."/>
            <person name="Friedman R."/>
            <person name="Frazier M."/>
            <person name="Venter J.C."/>
        </authorList>
    </citation>
    <scope>NUCLEOTIDE SEQUENCE [LARGE SCALE GENOMIC DNA]</scope>
    <source>
        <strain evidence="3">ATCC 25650 / DSM 13394 / JCM 20685 / NBRC 16684 / NCIMB 2208 / IAM 12614 / B1</strain>
    </source>
</reference>
<gene>
    <name evidence="2" type="ORF">SIAM614_20106</name>
</gene>
<evidence type="ECO:0008006" key="4">
    <source>
        <dbReference type="Google" id="ProtNLM"/>
    </source>
</evidence>
<comment type="caution">
    <text evidence="2">The sequence shown here is derived from an EMBL/GenBank/DDBJ whole genome shotgun (WGS) entry which is preliminary data.</text>
</comment>
<dbReference type="OrthoDB" id="9813144at2"/>
<organism evidence="2 3">
    <name type="scientific">Roseibium aggregatum (strain ATCC 25650 / DSM 13394 / JCM 20685 / NBRC 16684 / NCIMB 2208 / IAM 12614 / B1)</name>
    <name type="common">Stappia aggregata</name>
    <dbReference type="NCBI Taxonomy" id="384765"/>
    <lineage>
        <taxon>Bacteria</taxon>
        <taxon>Pseudomonadati</taxon>
        <taxon>Pseudomonadota</taxon>
        <taxon>Alphaproteobacteria</taxon>
        <taxon>Hyphomicrobiales</taxon>
        <taxon>Stappiaceae</taxon>
        <taxon>Roseibium</taxon>
    </lineage>
</organism>
<dbReference type="PANTHER" id="PTHR34387">
    <property type="entry name" value="SLR1258 PROTEIN"/>
    <property type="match status" value="1"/>
</dbReference>
<dbReference type="GeneID" id="68847567"/>
<dbReference type="InterPro" id="IPR052022">
    <property type="entry name" value="26kDa_periplasmic_antigen"/>
</dbReference>
<protein>
    <recommendedName>
        <fullName evidence="4">SIMPL domain-containing protein</fullName>
    </recommendedName>
</protein>